<dbReference type="NCBIfam" id="NF004976">
    <property type="entry name" value="PRK06349.1"/>
    <property type="match status" value="1"/>
</dbReference>
<feature type="binding site" evidence="13">
    <location>
        <begin position="7"/>
        <end position="14"/>
    </location>
    <ligand>
        <name>NADP(+)</name>
        <dbReference type="ChEBI" id="CHEBI:58349"/>
    </ligand>
</feature>
<sequence length="411" mass="43669">MAKIAILGFGTVGSGVYEVLCRNAASVSRRAGEPVEVKYILDPKDFTGNPVEPLVVKSIDVILQDPEIRVVVETIGGTRFAYPYVKACLESGRSVCTSNKEMVATYGAELLALAKEHDCAFLFEASVGGGTPIITPMHQCLAANVITEVEGIVNGTTNFMLTKMVREGLDFEDALHIAQELGYAETKDPSDDVDGRDACRKIAILSSMVCGHQIYPQNIPTRGIRAITAADVASAEKLGCVIKLIAWMKLGKDGSVAAGVEPCLVPKANQLASVDDVFNAVLVKGDMLGDVVFYGKGAGKLPTASAVVADVVDALKNGAQVHDSLFWQPADPVDGMLTDPAPAAYYVRVAGIAPAVVEAIYGYGKVVDERYEGCAYFVERADERALAEAARKVEAVGGSVKLVLKRLPEEV</sequence>
<dbReference type="GO" id="GO:0050661">
    <property type="term" value="F:NADP binding"/>
    <property type="evidence" value="ECO:0007669"/>
    <property type="project" value="InterPro"/>
</dbReference>
<comment type="catalytic activity">
    <reaction evidence="11">
        <text>L-homoserine + NADP(+) = L-aspartate 4-semialdehyde + NADPH + H(+)</text>
        <dbReference type="Rhea" id="RHEA:15761"/>
        <dbReference type="ChEBI" id="CHEBI:15378"/>
        <dbReference type="ChEBI" id="CHEBI:57476"/>
        <dbReference type="ChEBI" id="CHEBI:57783"/>
        <dbReference type="ChEBI" id="CHEBI:58349"/>
        <dbReference type="ChEBI" id="CHEBI:537519"/>
        <dbReference type="EC" id="1.1.1.3"/>
    </reaction>
    <physiologicalReaction direction="right-to-left" evidence="11">
        <dbReference type="Rhea" id="RHEA:15763"/>
    </physiologicalReaction>
</comment>
<dbReference type="Gene3D" id="3.40.50.720">
    <property type="entry name" value="NAD(P)-binding Rossmann-like Domain"/>
    <property type="match status" value="1"/>
</dbReference>
<dbReference type="GO" id="GO:0009086">
    <property type="term" value="P:methionine biosynthetic process"/>
    <property type="evidence" value="ECO:0007669"/>
    <property type="project" value="UniProtKB-KW"/>
</dbReference>
<dbReference type="GO" id="GO:0004412">
    <property type="term" value="F:homoserine dehydrogenase activity"/>
    <property type="evidence" value="ECO:0007669"/>
    <property type="project" value="UniProtKB-EC"/>
</dbReference>
<evidence type="ECO:0000313" key="20">
    <source>
        <dbReference type="Proteomes" id="UP000095649"/>
    </source>
</evidence>
<evidence type="ECO:0000256" key="10">
    <source>
        <dbReference type="ARBA" id="ARBA00023167"/>
    </source>
</evidence>
<evidence type="ECO:0000313" key="19">
    <source>
        <dbReference type="EMBL" id="PDX83659.1"/>
    </source>
</evidence>
<evidence type="ECO:0000256" key="2">
    <source>
        <dbReference type="ARBA" id="ARBA00005062"/>
    </source>
</evidence>
<dbReference type="SUPFAM" id="SSF51735">
    <property type="entry name" value="NAD(P)-binding Rossmann-fold domains"/>
    <property type="match status" value="1"/>
</dbReference>
<keyword evidence="6 14" id="KW-0028">Amino-acid biosynthesis</keyword>
<dbReference type="Gene3D" id="3.30.70.260">
    <property type="match status" value="1"/>
</dbReference>
<evidence type="ECO:0000256" key="12">
    <source>
        <dbReference type="PIRSR" id="PIRSR000098-1"/>
    </source>
</evidence>
<keyword evidence="10 14" id="KW-0486">Methionine biosynthesis</keyword>
<evidence type="ECO:0000256" key="8">
    <source>
        <dbReference type="ARBA" id="ARBA00023002"/>
    </source>
</evidence>
<gene>
    <name evidence="18" type="primary">hom</name>
    <name evidence="19" type="ORF">CGS59_08545</name>
    <name evidence="18" type="ORF">ERS852582_00479</name>
</gene>
<dbReference type="Pfam" id="PF03447">
    <property type="entry name" value="NAD_binding_3"/>
    <property type="match status" value="1"/>
</dbReference>
<evidence type="ECO:0000256" key="9">
    <source>
        <dbReference type="ARBA" id="ARBA00023053"/>
    </source>
</evidence>
<reference evidence="19" key="3">
    <citation type="submission" date="2017-07" db="EMBL/GenBank/DDBJ databases">
        <authorList>
            <person name="Sun Z.S."/>
            <person name="Albrecht U."/>
            <person name="Echele G."/>
            <person name="Lee C.C."/>
        </authorList>
    </citation>
    <scope>NUCLEOTIDE SEQUENCE</scope>
    <source>
        <strain evidence="19">CNCM I 4644</strain>
    </source>
</reference>
<dbReference type="EMBL" id="NMTZ01000020">
    <property type="protein sequence ID" value="PDX83659.1"/>
    <property type="molecule type" value="Genomic_DNA"/>
</dbReference>
<dbReference type="GO" id="GO:0009088">
    <property type="term" value="P:threonine biosynthetic process"/>
    <property type="evidence" value="ECO:0007669"/>
    <property type="project" value="UniProtKB-UniPathway"/>
</dbReference>
<dbReference type="SUPFAM" id="SSF55347">
    <property type="entry name" value="Glyceraldehyde-3-phosphate dehydrogenase-like, C-terminal domain"/>
    <property type="match status" value="1"/>
</dbReference>
<evidence type="ECO:0000259" key="16">
    <source>
        <dbReference type="Pfam" id="PF00742"/>
    </source>
</evidence>
<feature type="domain" description="Homoserine dehydrogenase catalytic" evidence="16">
    <location>
        <begin position="132"/>
        <end position="312"/>
    </location>
</feature>
<reference evidence="18 20" key="1">
    <citation type="submission" date="2015-09" db="EMBL/GenBank/DDBJ databases">
        <authorList>
            <consortium name="Pathogen Informatics"/>
        </authorList>
    </citation>
    <scope>NUCLEOTIDE SEQUENCE [LARGE SCALE GENOMIC DNA]</scope>
    <source>
        <strain evidence="18 20">2789STDY5834970</strain>
    </source>
</reference>
<evidence type="ECO:0000256" key="13">
    <source>
        <dbReference type="PIRSR" id="PIRSR000098-2"/>
    </source>
</evidence>
<keyword evidence="7 14" id="KW-0791">Threonine biosynthesis</keyword>
<dbReference type="InterPro" id="IPR016204">
    <property type="entry name" value="HDH"/>
</dbReference>
<evidence type="ECO:0000313" key="18">
    <source>
        <dbReference type="EMBL" id="CUM77623.1"/>
    </source>
</evidence>
<dbReference type="PIRSF" id="PIRSF000098">
    <property type="entry name" value="Homoser_dehydrog"/>
    <property type="match status" value="1"/>
</dbReference>
<feature type="binding site" evidence="13">
    <location>
        <position position="100"/>
    </location>
    <ligand>
        <name>NADPH</name>
        <dbReference type="ChEBI" id="CHEBI:57783"/>
    </ligand>
</feature>
<evidence type="ECO:0000313" key="21">
    <source>
        <dbReference type="Proteomes" id="UP000220480"/>
    </source>
</evidence>
<dbReference type="InterPro" id="IPR001342">
    <property type="entry name" value="HDH_cat"/>
</dbReference>
<evidence type="ECO:0000256" key="11">
    <source>
        <dbReference type="ARBA" id="ARBA00048841"/>
    </source>
</evidence>
<dbReference type="Proteomes" id="UP000095649">
    <property type="component" value="Unassembled WGS sequence"/>
</dbReference>
<dbReference type="PANTHER" id="PTHR43331:SF1">
    <property type="entry name" value="HOMOSERINE DEHYDROGENASE"/>
    <property type="match status" value="1"/>
</dbReference>
<organism evidence="18 20">
    <name type="scientific">Faecalibacterium prausnitzii</name>
    <dbReference type="NCBI Taxonomy" id="853"/>
    <lineage>
        <taxon>Bacteria</taxon>
        <taxon>Bacillati</taxon>
        <taxon>Bacillota</taxon>
        <taxon>Clostridia</taxon>
        <taxon>Eubacteriales</taxon>
        <taxon>Oscillospiraceae</taxon>
        <taxon>Faecalibacterium</taxon>
    </lineage>
</organism>
<comment type="pathway">
    <text evidence="2 14">Amino-acid biosynthesis; L-methionine biosynthesis via de novo pathway; L-homoserine from L-aspartate: step 3/3.</text>
</comment>
<proteinExistence type="inferred from homology"/>
<evidence type="ECO:0000256" key="3">
    <source>
        <dbReference type="ARBA" id="ARBA00006753"/>
    </source>
</evidence>
<dbReference type="PROSITE" id="PS01042">
    <property type="entry name" value="HOMOSER_DHGENASE"/>
    <property type="match status" value="1"/>
</dbReference>
<accession>A0A173RI65</accession>
<dbReference type="UniPathway" id="UPA00050">
    <property type="reaction ID" value="UER00063"/>
</dbReference>
<evidence type="ECO:0000256" key="7">
    <source>
        <dbReference type="ARBA" id="ARBA00022697"/>
    </source>
</evidence>
<comment type="similarity">
    <text evidence="3 15">Belongs to the homoserine dehydrogenase family.</text>
</comment>
<evidence type="ECO:0000256" key="14">
    <source>
        <dbReference type="RuleBase" id="RU000579"/>
    </source>
</evidence>
<comment type="pathway">
    <text evidence="1 14">Amino-acid biosynthesis; L-threonine biosynthesis; L-threonine from L-aspartate: step 3/5.</text>
</comment>
<dbReference type="UniPathway" id="UPA00051">
    <property type="reaction ID" value="UER00465"/>
</dbReference>
<evidence type="ECO:0000256" key="6">
    <source>
        <dbReference type="ARBA" id="ARBA00022605"/>
    </source>
</evidence>
<dbReference type="PANTHER" id="PTHR43331">
    <property type="entry name" value="HOMOSERINE DEHYDROGENASE"/>
    <property type="match status" value="1"/>
</dbReference>
<dbReference type="EMBL" id="CYXN01000002">
    <property type="protein sequence ID" value="CUM77623.1"/>
    <property type="molecule type" value="Genomic_DNA"/>
</dbReference>
<feature type="binding site" evidence="13">
    <location>
        <position position="185"/>
    </location>
    <ligand>
        <name>L-homoserine</name>
        <dbReference type="ChEBI" id="CHEBI:57476"/>
    </ligand>
</feature>
<dbReference type="InterPro" id="IPR005106">
    <property type="entry name" value="Asp/hSer_DH_NAD-bd"/>
</dbReference>
<reference evidence="19 21" key="2">
    <citation type="journal article" date="2017" name="Front. Microbiol.">
        <title>New Insights into the Diversity of the Genus Faecalibacterium.</title>
        <authorList>
            <person name="Benevides L."/>
            <person name="Burman S."/>
            <person name="Martin R."/>
            <person name="Robert V."/>
            <person name="Thomas M."/>
            <person name="Miquel S."/>
            <person name="Chain F."/>
            <person name="Sokol H."/>
            <person name="Bermudez-Humaran L.G."/>
            <person name="Morrison M."/>
            <person name="Langella P."/>
            <person name="Azevedo V.A."/>
            <person name="Chatel J.M."/>
            <person name="Soares S."/>
        </authorList>
    </citation>
    <scope>NUCLEOTIDE SEQUENCE [LARGE SCALE GENOMIC DNA]</scope>
    <source>
        <strain evidence="19 21">CNCM I 4644</strain>
    </source>
</reference>
<dbReference type="Gene3D" id="3.30.360.10">
    <property type="entry name" value="Dihydrodipicolinate Reductase, domain 2"/>
    <property type="match status" value="1"/>
</dbReference>
<protein>
    <recommendedName>
        <fullName evidence="5 14">Homoserine dehydrogenase</fullName>
        <ecNumber evidence="4 14">1.1.1.3</ecNumber>
    </recommendedName>
</protein>
<dbReference type="AlphaFoldDB" id="A0A173RI65"/>
<evidence type="ECO:0000256" key="5">
    <source>
        <dbReference type="ARBA" id="ARBA00013376"/>
    </source>
</evidence>
<dbReference type="Proteomes" id="UP000220480">
    <property type="component" value="Unassembled WGS sequence"/>
</dbReference>
<evidence type="ECO:0000256" key="1">
    <source>
        <dbReference type="ARBA" id="ARBA00005056"/>
    </source>
</evidence>
<dbReference type="Pfam" id="PF00742">
    <property type="entry name" value="Homoserine_dh"/>
    <property type="match status" value="1"/>
</dbReference>
<dbReference type="InterPro" id="IPR036291">
    <property type="entry name" value="NAD(P)-bd_dom_sf"/>
</dbReference>
<dbReference type="EC" id="1.1.1.3" evidence="4 14"/>
<feature type="domain" description="Aspartate/homoserine dehydrogenase NAD-binding" evidence="17">
    <location>
        <begin position="8"/>
        <end position="124"/>
    </location>
</feature>
<feature type="active site" description="Proton donor" evidence="12">
    <location>
        <position position="201"/>
    </location>
</feature>
<name>A0A173RI65_9FIRM</name>
<keyword evidence="8 14" id="KW-0560">Oxidoreductase</keyword>
<dbReference type="InterPro" id="IPR019811">
    <property type="entry name" value="HDH_CS"/>
</dbReference>
<dbReference type="RefSeq" id="WP_055184962.1">
    <property type="nucleotide sequence ID" value="NZ_CYXN01000002.1"/>
</dbReference>
<evidence type="ECO:0000256" key="4">
    <source>
        <dbReference type="ARBA" id="ARBA00013213"/>
    </source>
</evidence>
<keyword evidence="13 14" id="KW-0521">NADP</keyword>
<evidence type="ECO:0000259" key="17">
    <source>
        <dbReference type="Pfam" id="PF03447"/>
    </source>
</evidence>
<evidence type="ECO:0000256" key="15">
    <source>
        <dbReference type="RuleBase" id="RU004171"/>
    </source>
</evidence>
<dbReference type="OrthoDB" id="9808167at2"/>
<keyword evidence="9" id="KW-0915">Sodium</keyword>
<dbReference type="FunFam" id="3.30.360.10:FF:000005">
    <property type="entry name" value="Homoserine dehydrogenase"/>
    <property type="match status" value="1"/>
</dbReference>